<keyword evidence="2" id="KW-1185">Reference proteome</keyword>
<evidence type="ECO:0000313" key="2">
    <source>
        <dbReference type="Proteomes" id="UP000036403"/>
    </source>
</evidence>
<dbReference type="EMBL" id="LBMM01012715">
    <property type="protein sequence ID" value="KMQ86031.1"/>
    <property type="molecule type" value="Genomic_DNA"/>
</dbReference>
<proteinExistence type="predicted"/>
<organism evidence="1 2">
    <name type="scientific">Lasius niger</name>
    <name type="common">Black garden ant</name>
    <dbReference type="NCBI Taxonomy" id="67767"/>
    <lineage>
        <taxon>Eukaryota</taxon>
        <taxon>Metazoa</taxon>
        <taxon>Ecdysozoa</taxon>
        <taxon>Arthropoda</taxon>
        <taxon>Hexapoda</taxon>
        <taxon>Insecta</taxon>
        <taxon>Pterygota</taxon>
        <taxon>Neoptera</taxon>
        <taxon>Endopterygota</taxon>
        <taxon>Hymenoptera</taxon>
        <taxon>Apocrita</taxon>
        <taxon>Aculeata</taxon>
        <taxon>Formicoidea</taxon>
        <taxon>Formicidae</taxon>
        <taxon>Formicinae</taxon>
        <taxon>Lasius</taxon>
        <taxon>Lasius</taxon>
    </lineage>
</organism>
<protein>
    <submittedName>
        <fullName evidence="1">Uncharacterized protein</fullName>
    </submittedName>
</protein>
<dbReference type="PaxDb" id="67767-A0A0J7K771"/>
<dbReference type="AlphaFoldDB" id="A0A0J7K771"/>
<accession>A0A0J7K771</accession>
<evidence type="ECO:0000313" key="1">
    <source>
        <dbReference type="EMBL" id="KMQ86031.1"/>
    </source>
</evidence>
<gene>
    <name evidence="1" type="ORF">RF55_15102</name>
</gene>
<dbReference type="OrthoDB" id="7554073at2759"/>
<sequence length="302" mass="35339">MKVEFESFKKEMEDMMMNNILATRDVPRSYNEVVKEKKKENVIIVKPKEQQESEKTKKAIKQNIDIKNMPIGVSKMRKGGKGALILGCESEQELKQLKATVENKMGDKYQITEPKKIYLKVKILNVDEEEMKDEEDRVVNMIIKQNHLVEERSEFHMKILKKIIGKRNENSSVARKKLGDGSLLIEVDDVTHEEMLRMERINVGWRKCRVVDYVNVKRCFNCWGFYHIARNCKRPITCSKCAGDHKDMDCKAKKEKCVNCMYKNKNYNLKINDEHNALSGECPTLKKALEEEKKKTGWRNDD</sequence>
<name>A0A0J7K771_LASNI</name>
<comment type="caution">
    <text evidence="1">The sequence shown here is derived from an EMBL/GenBank/DDBJ whole genome shotgun (WGS) entry which is preliminary data.</text>
</comment>
<dbReference type="Proteomes" id="UP000036403">
    <property type="component" value="Unassembled WGS sequence"/>
</dbReference>
<reference evidence="1 2" key="1">
    <citation type="submission" date="2015-04" db="EMBL/GenBank/DDBJ databases">
        <title>Lasius niger genome sequencing.</title>
        <authorList>
            <person name="Konorov E.A."/>
            <person name="Nikitin M.A."/>
            <person name="Kirill M.V."/>
            <person name="Chang P."/>
        </authorList>
    </citation>
    <scope>NUCLEOTIDE SEQUENCE [LARGE SCALE GENOMIC DNA]</scope>
    <source>
        <tissue evidence="1">Whole</tissue>
    </source>
</reference>